<keyword evidence="2" id="KW-0472">Membrane</keyword>
<reference evidence="3 4" key="1">
    <citation type="submission" date="2024-10" db="EMBL/GenBank/DDBJ databases">
        <title>The Natural Products Discovery Center: Release of the First 8490 Sequenced Strains for Exploring Actinobacteria Biosynthetic Diversity.</title>
        <authorList>
            <person name="Kalkreuter E."/>
            <person name="Kautsar S.A."/>
            <person name="Yang D."/>
            <person name="Bader C.D."/>
            <person name="Teijaro C.N."/>
            <person name="Fluegel L."/>
            <person name="Davis C.M."/>
            <person name="Simpson J.R."/>
            <person name="Lauterbach L."/>
            <person name="Steele A.D."/>
            <person name="Gui C."/>
            <person name="Meng S."/>
            <person name="Li G."/>
            <person name="Viehrig K."/>
            <person name="Ye F."/>
            <person name="Su P."/>
            <person name="Kiefer A.F."/>
            <person name="Nichols A."/>
            <person name="Cepeda A.J."/>
            <person name="Yan W."/>
            <person name="Fan B."/>
            <person name="Jiang Y."/>
            <person name="Adhikari A."/>
            <person name="Zheng C.-J."/>
            <person name="Schuster L."/>
            <person name="Cowan T.M."/>
            <person name="Smanski M.J."/>
            <person name="Chevrette M.G."/>
            <person name="De Carvalho L.P.S."/>
            <person name="Shen B."/>
        </authorList>
    </citation>
    <scope>NUCLEOTIDE SEQUENCE [LARGE SCALE GENOMIC DNA]</scope>
    <source>
        <strain evidence="3 4">NPDC003040</strain>
    </source>
</reference>
<protein>
    <submittedName>
        <fullName evidence="3">Uncharacterized protein</fullName>
    </submittedName>
</protein>
<gene>
    <name evidence="3" type="ORF">ACFYV7_25695</name>
</gene>
<dbReference type="Proteomes" id="UP001601948">
    <property type="component" value="Unassembled WGS sequence"/>
</dbReference>
<evidence type="ECO:0000313" key="4">
    <source>
        <dbReference type="Proteomes" id="UP001601948"/>
    </source>
</evidence>
<feature type="region of interest" description="Disordered" evidence="1">
    <location>
        <begin position="1"/>
        <end position="88"/>
    </location>
</feature>
<organism evidence="3 4">
    <name type="scientific">Nocardia suismassiliense</name>
    <dbReference type="NCBI Taxonomy" id="2077092"/>
    <lineage>
        <taxon>Bacteria</taxon>
        <taxon>Bacillati</taxon>
        <taxon>Actinomycetota</taxon>
        <taxon>Actinomycetes</taxon>
        <taxon>Mycobacteriales</taxon>
        <taxon>Nocardiaceae</taxon>
        <taxon>Nocardia</taxon>
    </lineage>
</organism>
<evidence type="ECO:0000313" key="3">
    <source>
        <dbReference type="EMBL" id="MFF3226214.1"/>
    </source>
</evidence>
<keyword evidence="2" id="KW-0812">Transmembrane</keyword>
<dbReference type="RefSeq" id="WP_387721289.1">
    <property type="nucleotide sequence ID" value="NZ_JBIAPI010000007.1"/>
</dbReference>
<feature type="compositionally biased region" description="Pro residues" evidence="1">
    <location>
        <begin position="76"/>
        <end position="88"/>
    </location>
</feature>
<sequence length="213" mass="21634">MPPSSRPRPPDITTPPTAPPEVTTPPITPPEVVIPPLPEVLIPPPPPPPPPPEVVEPPPTPNVVAPPRNPVRTPAVVPPAPEPLPPPPPRLPPAAMDLTPSAVGPGVGVTASGHGCEPGVPVDVAIGDVAVGKTVAGVDGAFEVSLATGAMDVGRHQVTAKCGRTLAAPLDVVLVGSVGSGTSTLTVILFFLVLGGWYYCHRLVSHLPARRGE</sequence>
<comment type="caution">
    <text evidence="3">The sequence shown here is derived from an EMBL/GenBank/DDBJ whole genome shotgun (WGS) entry which is preliminary data.</text>
</comment>
<dbReference type="EMBL" id="JBIAPI010000007">
    <property type="protein sequence ID" value="MFF3226214.1"/>
    <property type="molecule type" value="Genomic_DNA"/>
</dbReference>
<proteinExistence type="predicted"/>
<feature type="transmembrane region" description="Helical" evidence="2">
    <location>
        <begin position="172"/>
        <end position="200"/>
    </location>
</feature>
<evidence type="ECO:0000256" key="2">
    <source>
        <dbReference type="SAM" id="Phobius"/>
    </source>
</evidence>
<name>A0ABW6QY77_9NOCA</name>
<keyword evidence="2" id="KW-1133">Transmembrane helix</keyword>
<accession>A0ABW6QY77</accession>
<feature type="compositionally biased region" description="Pro residues" evidence="1">
    <location>
        <begin position="1"/>
        <end position="61"/>
    </location>
</feature>
<keyword evidence="4" id="KW-1185">Reference proteome</keyword>
<evidence type="ECO:0000256" key="1">
    <source>
        <dbReference type="SAM" id="MobiDB-lite"/>
    </source>
</evidence>
<feature type="compositionally biased region" description="Low complexity" evidence="1">
    <location>
        <begin position="62"/>
        <end position="75"/>
    </location>
</feature>